<dbReference type="PROSITE" id="PS51186">
    <property type="entry name" value="GNAT"/>
    <property type="match status" value="1"/>
</dbReference>
<dbReference type="Gene3D" id="3.40.630.30">
    <property type="match status" value="1"/>
</dbReference>
<accession>A0A5M3T881</accession>
<dbReference type="Pfam" id="PF00583">
    <property type="entry name" value="Acetyltransf_1"/>
    <property type="match status" value="1"/>
</dbReference>
<keyword evidence="2" id="KW-0012">Acyltransferase</keyword>
<keyword evidence="5" id="KW-1185">Reference proteome</keyword>
<dbReference type="SUPFAM" id="SSF55729">
    <property type="entry name" value="Acyl-CoA N-acyltransferases (Nat)"/>
    <property type="match status" value="1"/>
</dbReference>
<gene>
    <name evidence="4" type="ORF">NIES46_28720</name>
</gene>
<keyword evidence="1" id="KW-0808">Transferase</keyword>
<dbReference type="Proteomes" id="UP000326169">
    <property type="component" value="Unassembled WGS sequence"/>
</dbReference>
<proteinExistence type="predicted"/>
<evidence type="ECO:0000313" key="5">
    <source>
        <dbReference type="Proteomes" id="UP000326169"/>
    </source>
</evidence>
<dbReference type="PANTHER" id="PTHR43072:SF23">
    <property type="entry name" value="UPF0039 PROTEIN C11D3.02C"/>
    <property type="match status" value="1"/>
</dbReference>
<dbReference type="GeneID" id="301683696"/>
<reference evidence="4 5" key="1">
    <citation type="journal article" date="2019" name="J Genomics">
        <title>The Draft Genome of a Hydrogen-producing Cyanobacterium, Arthrospira platensis NIES-46.</title>
        <authorList>
            <person name="Suzuki S."/>
            <person name="Yamaguchi H."/>
            <person name="Kawachi M."/>
        </authorList>
    </citation>
    <scope>NUCLEOTIDE SEQUENCE [LARGE SCALE GENOMIC DNA]</scope>
    <source>
        <strain evidence="4 5">NIES-46</strain>
    </source>
</reference>
<evidence type="ECO:0000259" key="3">
    <source>
        <dbReference type="PROSITE" id="PS51186"/>
    </source>
</evidence>
<evidence type="ECO:0000313" key="4">
    <source>
        <dbReference type="EMBL" id="GCE94812.1"/>
    </source>
</evidence>
<organism evidence="4 5">
    <name type="scientific">Limnospira platensis NIES-46</name>
    <dbReference type="NCBI Taxonomy" id="1236695"/>
    <lineage>
        <taxon>Bacteria</taxon>
        <taxon>Bacillati</taxon>
        <taxon>Cyanobacteriota</taxon>
        <taxon>Cyanophyceae</taxon>
        <taxon>Oscillatoriophycideae</taxon>
        <taxon>Oscillatoriales</taxon>
        <taxon>Sirenicapillariaceae</taxon>
        <taxon>Limnospira</taxon>
    </lineage>
</organism>
<protein>
    <recommendedName>
        <fullName evidence="3">N-acetyltransferase domain-containing protein</fullName>
    </recommendedName>
</protein>
<dbReference type="InterPro" id="IPR016181">
    <property type="entry name" value="Acyl_CoA_acyltransferase"/>
</dbReference>
<name>A0A5M3T881_LIMPL</name>
<evidence type="ECO:0000256" key="1">
    <source>
        <dbReference type="ARBA" id="ARBA00022679"/>
    </source>
</evidence>
<dbReference type="CDD" id="cd04301">
    <property type="entry name" value="NAT_SF"/>
    <property type="match status" value="1"/>
</dbReference>
<sequence length="167" mass="18958">MENNLKIRDALENDLPQIIEIYNLAVPQKIATADLEPISVESRLGWYRECQSAQRPLWVVEIGDRIIGWLSFQAFKKRAAYDATAELSIYIHTDYQGQGIGKKLLHQAIEEGPKFGCETLLALIFAHNQPSLKLFDSFGFQQWGYLPQIAVIDGVKRDLVIMGLHLC</sequence>
<comment type="caution">
    <text evidence="4">The sequence shown here is derived from an EMBL/GenBank/DDBJ whole genome shotgun (WGS) entry which is preliminary data.</text>
</comment>
<dbReference type="PANTHER" id="PTHR43072">
    <property type="entry name" value="N-ACETYLTRANSFERASE"/>
    <property type="match status" value="1"/>
</dbReference>
<feature type="domain" description="N-acetyltransferase" evidence="3">
    <location>
        <begin position="5"/>
        <end position="167"/>
    </location>
</feature>
<dbReference type="InterPro" id="IPR000182">
    <property type="entry name" value="GNAT_dom"/>
</dbReference>
<dbReference type="EMBL" id="BIMW01000107">
    <property type="protein sequence ID" value="GCE94812.1"/>
    <property type="molecule type" value="Genomic_DNA"/>
</dbReference>
<evidence type="ECO:0000256" key="2">
    <source>
        <dbReference type="ARBA" id="ARBA00023315"/>
    </source>
</evidence>
<dbReference type="RefSeq" id="WP_006616689.1">
    <property type="nucleotide sequence ID" value="NZ_BIMW01000107.1"/>
</dbReference>